<dbReference type="Gramene" id="Pp3c4_27598V3.1">
    <property type="protein sequence ID" value="Pp3c4_27598V3.1"/>
    <property type="gene ID" value="Pp3c4_27598"/>
</dbReference>
<evidence type="ECO:0000313" key="3">
    <source>
        <dbReference type="EnsemblPlants" id="Pp3c4_27598V3.1"/>
    </source>
</evidence>
<dbReference type="InParanoid" id="A0A2K1KQ76"/>
<proteinExistence type="predicted"/>
<gene>
    <name evidence="2" type="ORF">PHYPA_006824</name>
</gene>
<dbReference type="EMBL" id="ABEU02000004">
    <property type="protein sequence ID" value="PNR55927.1"/>
    <property type="molecule type" value="Genomic_DNA"/>
</dbReference>
<protein>
    <submittedName>
        <fullName evidence="2 3">Uncharacterized protein</fullName>
    </submittedName>
</protein>
<evidence type="ECO:0000256" key="1">
    <source>
        <dbReference type="SAM" id="MobiDB-lite"/>
    </source>
</evidence>
<evidence type="ECO:0000313" key="4">
    <source>
        <dbReference type="Proteomes" id="UP000006727"/>
    </source>
</evidence>
<feature type="region of interest" description="Disordered" evidence="1">
    <location>
        <begin position="109"/>
        <end position="131"/>
    </location>
</feature>
<organism evidence="2">
    <name type="scientific">Physcomitrium patens</name>
    <name type="common">Spreading-leaved earth moss</name>
    <name type="synonym">Physcomitrella patens</name>
    <dbReference type="NCBI Taxonomy" id="3218"/>
    <lineage>
        <taxon>Eukaryota</taxon>
        <taxon>Viridiplantae</taxon>
        <taxon>Streptophyta</taxon>
        <taxon>Embryophyta</taxon>
        <taxon>Bryophyta</taxon>
        <taxon>Bryophytina</taxon>
        <taxon>Bryopsida</taxon>
        <taxon>Funariidae</taxon>
        <taxon>Funariales</taxon>
        <taxon>Funariaceae</taxon>
        <taxon>Physcomitrium</taxon>
    </lineage>
</organism>
<dbReference type="EnsemblPlants" id="Pp3c4_27598V3.1">
    <property type="protein sequence ID" value="Pp3c4_27598V3.1"/>
    <property type="gene ID" value="Pp3c4_27598"/>
</dbReference>
<name>A0A2K1KQ76_PHYPA</name>
<dbReference type="Proteomes" id="UP000006727">
    <property type="component" value="Chromosome 4"/>
</dbReference>
<dbReference type="PROSITE" id="PS51257">
    <property type="entry name" value="PROKAR_LIPOPROTEIN"/>
    <property type="match status" value="1"/>
</dbReference>
<reference evidence="2 4" key="1">
    <citation type="journal article" date="2008" name="Science">
        <title>The Physcomitrella genome reveals evolutionary insights into the conquest of land by plants.</title>
        <authorList>
            <person name="Rensing S."/>
            <person name="Lang D."/>
            <person name="Zimmer A."/>
            <person name="Terry A."/>
            <person name="Salamov A."/>
            <person name="Shapiro H."/>
            <person name="Nishiyama T."/>
            <person name="Perroud P.-F."/>
            <person name="Lindquist E."/>
            <person name="Kamisugi Y."/>
            <person name="Tanahashi T."/>
            <person name="Sakakibara K."/>
            <person name="Fujita T."/>
            <person name="Oishi K."/>
            <person name="Shin-I T."/>
            <person name="Kuroki Y."/>
            <person name="Toyoda A."/>
            <person name="Suzuki Y."/>
            <person name="Hashimoto A."/>
            <person name="Yamaguchi K."/>
            <person name="Sugano A."/>
            <person name="Kohara Y."/>
            <person name="Fujiyama A."/>
            <person name="Anterola A."/>
            <person name="Aoki S."/>
            <person name="Ashton N."/>
            <person name="Barbazuk W.B."/>
            <person name="Barker E."/>
            <person name="Bennetzen J."/>
            <person name="Bezanilla M."/>
            <person name="Blankenship R."/>
            <person name="Cho S.H."/>
            <person name="Dutcher S."/>
            <person name="Estelle M."/>
            <person name="Fawcett J.A."/>
            <person name="Gundlach H."/>
            <person name="Hanada K."/>
            <person name="Heyl A."/>
            <person name="Hicks K.A."/>
            <person name="Hugh J."/>
            <person name="Lohr M."/>
            <person name="Mayer K."/>
            <person name="Melkozernov A."/>
            <person name="Murata T."/>
            <person name="Nelson D."/>
            <person name="Pils B."/>
            <person name="Prigge M."/>
            <person name="Reiss B."/>
            <person name="Renner T."/>
            <person name="Rombauts S."/>
            <person name="Rushton P."/>
            <person name="Sanderfoot A."/>
            <person name="Schween G."/>
            <person name="Shiu S.-H."/>
            <person name="Stueber K."/>
            <person name="Theodoulou F.L."/>
            <person name="Tu H."/>
            <person name="Van de Peer Y."/>
            <person name="Verrier P.J."/>
            <person name="Waters E."/>
            <person name="Wood A."/>
            <person name="Yang L."/>
            <person name="Cove D."/>
            <person name="Cuming A."/>
            <person name="Hasebe M."/>
            <person name="Lucas S."/>
            <person name="Mishler D.B."/>
            <person name="Reski R."/>
            <person name="Grigoriev I."/>
            <person name="Quatrano R.S."/>
            <person name="Boore J.L."/>
        </authorList>
    </citation>
    <scope>NUCLEOTIDE SEQUENCE [LARGE SCALE GENOMIC DNA]</scope>
    <source>
        <strain evidence="3 4">cv. Gransden 2004</strain>
    </source>
</reference>
<keyword evidence="4" id="KW-1185">Reference proteome</keyword>
<reference evidence="3" key="3">
    <citation type="submission" date="2020-12" db="UniProtKB">
        <authorList>
            <consortium name="EnsemblPlants"/>
        </authorList>
    </citation>
    <scope>IDENTIFICATION</scope>
</reference>
<accession>A0A2K1KQ76</accession>
<dbReference type="AlphaFoldDB" id="A0A2K1KQ76"/>
<reference evidence="2 4" key="2">
    <citation type="journal article" date="2018" name="Plant J.">
        <title>The Physcomitrella patens chromosome-scale assembly reveals moss genome structure and evolution.</title>
        <authorList>
            <person name="Lang D."/>
            <person name="Ullrich K.K."/>
            <person name="Murat F."/>
            <person name="Fuchs J."/>
            <person name="Jenkins J."/>
            <person name="Haas F.B."/>
            <person name="Piednoel M."/>
            <person name="Gundlach H."/>
            <person name="Van Bel M."/>
            <person name="Meyberg R."/>
            <person name="Vives C."/>
            <person name="Morata J."/>
            <person name="Symeonidi A."/>
            <person name="Hiss M."/>
            <person name="Muchero W."/>
            <person name="Kamisugi Y."/>
            <person name="Saleh O."/>
            <person name="Blanc G."/>
            <person name="Decker E.L."/>
            <person name="van Gessel N."/>
            <person name="Grimwood J."/>
            <person name="Hayes R.D."/>
            <person name="Graham S.W."/>
            <person name="Gunter L.E."/>
            <person name="McDaniel S.F."/>
            <person name="Hoernstein S.N.W."/>
            <person name="Larsson A."/>
            <person name="Li F.W."/>
            <person name="Perroud P.F."/>
            <person name="Phillips J."/>
            <person name="Ranjan P."/>
            <person name="Rokshar D.S."/>
            <person name="Rothfels C.J."/>
            <person name="Schneider L."/>
            <person name="Shu S."/>
            <person name="Stevenson D.W."/>
            <person name="Thummler F."/>
            <person name="Tillich M."/>
            <person name="Villarreal Aguilar J.C."/>
            <person name="Widiez T."/>
            <person name="Wong G.K."/>
            <person name="Wymore A."/>
            <person name="Zhang Y."/>
            <person name="Zimmer A.D."/>
            <person name="Quatrano R.S."/>
            <person name="Mayer K.F.X."/>
            <person name="Goodstein D."/>
            <person name="Casacuberta J.M."/>
            <person name="Vandepoele K."/>
            <person name="Reski R."/>
            <person name="Cuming A.C."/>
            <person name="Tuskan G.A."/>
            <person name="Maumus F."/>
            <person name="Salse J."/>
            <person name="Schmutz J."/>
            <person name="Rensing S.A."/>
        </authorList>
    </citation>
    <scope>NUCLEOTIDE SEQUENCE [LARGE SCALE GENOMIC DNA]</scope>
    <source>
        <strain evidence="3 4">cv. Gransden 2004</strain>
    </source>
</reference>
<evidence type="ECO:0000313" key="2">
    <source>
        <dbReference type="EMBL" id="PNR55927.1"/>
    </source>
</evidence>
<sequence>MKVAPLTDSSSGSGALGLGSCPVIIRIRLHLPLARRASSPSPYCVSLGSGVSRCCWLRLRVHASSVSFRFLLRIAHGDPYEQLASFFQQFVTAASQRVFQGNGTISQDSKVTWDRPAGRKPTTPLLRPFATPEQSHSWSARAMPDPLSMCAPISTFCDFYVKLHDIRHHGDASERILPDMFFVRLKP</sequence>